<dbReference type="PANTHER" id="PTHR37844">
    <property type="entry name" value="SER/THR PROTEIN PHOSPHATASE SUPERFAMILY (AFU_ORTHOLOGUE AFUA_1G14840)"/>
    <property type="match status" value="1"/>
</dbReference>
<dbReference type="Proteomes" id="UP000092695">
    <property type="component" value="Chromosome"/>
</dbReference>
<keyword evidence="3" id="KW-1185">Reference proteome</keyword>
<gene>
    <name evidence="2" type="ORF">BA177_12395</name>
</gene>
<name>A0A193LH86_9GAMM</name>
<evidence type="ECO:0000313" key="3">
    <source>
        <dbReference type="Proteomes" id="UP000092695"/>
    </source>
</evidence>
<dbReference type="PANTHER" id="PTHR37844:SF2">
    <property type="entry name" value="SER_THR PROTEIN PHOSPHATASE SUPERFAMILY (AFU_ORTHOLOGUE AFUA_1G14840)"/>
    <property type="match status" value="1"/>
</dbReference>
<evidence type="ECO:0000259" key="1">
    <source>
        <dbReference type="Pfam" id="PF00149"/>
    </source>
</evidence>
<dbReference type="STRING" id="1548547.BA177_12395"/>
<dbReference type="Pfam" id="PF00149">
    <property type="entry name" value="Metallophos"/>
    <property type="match status" value="1"/>
</dbReference>
<dbReference type="OrthoDB" id="356681at2"/>
<dbReference type="Gene3D" id="3.60.21.10">
    <property type="match status" value="1"/>
</dbReference>
<evidence type="ECO:0000313" key="2">
    <source>
        <dbReference type="EMBL" id="ANO51895.1"/>
    </source>
</evidence>
<sequence length="249" mass="27897">MKLHVLSDLHTEFAEFSPPDTDADVVILAGDIGVGLGGIEWAASHFPNRPVIYVPGNHEYYGQDITLIDELVKQSPENIHVLNNDTIVLNGVRFLGSTLWTDFRLYGESEAWFARQRAKRLMEDFSSIKNGGRAFTPEVSVGLHDASRAWIASHLDTHFDGPSIVVTHHLPSAISVATRYANDPMNPAFASRLEDIIERHQPDLWVHGHTHEPCDYELFGTRVVCNPRGYPREKRDSTFDPCLVVEVTG</sequence>
<reference evidence="2 3" key="1">
    <citation type="submission" date="2016-06" db="EMBL/GenBank/DDBJ databases">
        <title>Complete genome sequence of a deep-branching marine Gamma Proteobacterium Woeseia oceani type strain XK5.</title>
        <authorList>
            <person name="Mu D."/>
            <person name="Du Z."/>
        </authorList>
    </citation>
    <scope>NUCLEOTIDE SEQUENCE [LARGE SCALE GENOMIC DNA]</scope>
    <source>
        <strain evidence="2 3">XK5</strain>
    </source>
</reference>
<proteinExistence type="predicted"/>
<dbReference type="EMBL" id="CP016268">
    <property type="protein sequence ID" value="ANO51895.1"/>
    <property type="molecule type" value="Genomic_DNA"/>
</dbReference>
<dbReference type="GO" id="GO:0016787">
    <property type="term" value="F:hydrolase activity"/>
    <property type="evidence" value="ECO:0007669"/>
    <property type="project" value="InterPro"/>
</dbReference>
<dbReference type="AlphaFoldDB" id="A0A193LH86"/>
<protein>
    <recommendedName>
        <fullName evidence="1">Calcineurin-like phosphoesterase domain-containing protein</fullName>
    </recommendedName>
</protein>
<feature type="domain" description="Calcineurin-like phosphoesterase" evidence="1">
    <location>
        <begin position="1"/>
        <end position="213"/>
    </location>
</feature>
<dbReference type="RefSeq" id="WP_068616645.1">
    <property type="nucleotide sequence ID" value="NZ_CP016268.1"/>
</dbReference>
<dbReference type="InterPro" id="IPR004843">
    <property type="entry name" value="Calcineurin-like_PHP"/>
</dbReference>
<dbReference type="KEGG" id="woc:BA177_12395"/>
<dbReference type="SUPFAM" id="SSF56300">
    <property type="entry name" value="Metallo-dependent phosphatases"/>
    <property type="match status" value="1"/>
</dbReference>
<dbReference type="InterPro" id="IPR029052">
    <property type="entry name" value="Metallo-depent_PP-like"/>
</dbReference>
<accession>A0A193LH86</accession>
<organism evidence="2 3">
    <name type="scientific">Woeseia oceani</name>
    <dbReference type="NCBI Taxonomy" id="1548547"/>
    <lineage>
        <taxon>Bacteria</taxon>
        <taxon>Pseudomonadati</taxon>
        <taxon>Pseudomonadota</taxon>
        <taxon>Gammaproteobacteria</taxon>
        <taxon>Woeseiales</taxon>
        <taxon>Woeseiaceae</taxon>
        <taxon>Woeseia</taxon>
    </lineage>
</organism>